<dbReference type="PROSITE" id="PS00678">
    <property type="entry name" value="WD_REPEATS_1"/>
    <property type="match status" value="1"/>
</dbReference>
<dbReference type="SUPFAM" id="SSF56112">
    <property type="entry name" value="Protein kinase-like (PK-like)"/>
    <property type="match status" value="1"/>
</dbReference>
<dbReference type="Proteomes" id="UP000317648">
    <property type="component" value="Chromosome"/>
</dbReference>
<dbReference type="EC" id="2.7.11.1" evidence="1"/>
<dbReference type="PROSITE" id="PS50294">
    <property type="entry name" value="WD_REPEATS_REGION"/>
    <property type="match status" value="2"/>
</dbReference>
<dbReference type="Pfam" id="PF03781">
    <property type="entry name" value="FGE-sulfatase"/>
    <property type="match status" value="1"/>
</dbReference>
<dbReference type="Pfam" id="PF08308">
    <property type="entry name" value="PEGA"/>
    <property type="match status" value="1"/>
</dbReference>
<dbReference type="KEGG" id="lcre:Pla8534_22920"/>
<dbReference type="CDD" id="cd14014">
    <property type="entry name" value="STKc_PknB_like"/>
    <property type="match status" value="1"/>
</dbReference>
<dbReference type="InterPro" id="IPR032675">
    <property type="entry name" value="LRR_dom_sf"/>
</dbReference>
<dbReference type="InterPro" id="IPR005532">
    <property type="entry name" value="SUMF_dom"/>
</dbReference>
<keyword evidence="6" id="KW-0547">Nucleotide-binding</keyword>
<evidence type="ECO:0000256" key="4">
    <source>
        <dbReference type="ARBA" id="ARBA00022679"/>
    </source>
</evidence>
<dbReference type="GO" id="GO:0005524">
    <property type="term" value="F:ATP binding"/>
    <property type="evidence" value="ECO:0007669"/>
    <property type="project" value="UniProtKB-KW"/>
</dbReference>
<keyword evidence="2" id="KW-0723">Serine/threonine-protein kinase</keyword>
<dbReference type="Pfam" id="PF00400">
    <property type="entry name" value="WD40"/>
    <property type="match status" value="3"/>
</dbReference>
<dbReference type="SUPFAM" id="SSF50960">
    <property type="entry name" value="TolB, C-terminal domain"/>
    <property type="match status" value="1"/>
</dbReference>
<evidence type="ECO:0000256" key="9">
    <source>
        <dbReference type="PROSITE-ProRule" id="PRU00221"/>
    </source>
</evidence>
<feature type="compositionally biased region" description="Low complexity" evidence="10">
    <location>
        <begin position="627"/>
        <end position="638"/>
    </location>
</feature>
<dbReference type="InterPro" id="IPR001680">
    <property type="entry name" value="WD40_rpt"/>
</dbReference>
<dbReference type="GO" id="GO:0004674">
    <property type="term" value="F:protein serine/threonine kinase activity"/>
    <property type="evidence" value="ECO:0007669"/>
    <property type="project" value="UniProtKB-KW"/>
</dbReference>
<feature type="region of interest" description="Disordered" evidence="10">
    <location>
        <begin position="617"/>
        <end position="638"/>
    </location>
</feature>
<organism evidence="12 13">
    <name type="scientific">Lignipirellula cremea</name>
    <dbReference type="NCBI Taxonomy" id="2528010"/>
    <lineage>
        <taxon>Bacteria</taxon>
        <taxon>Pseudomonadati</taxon>
        <taxon>Planctomycetota</taxon>
        <taxon>Planctomycetia</taxon>
        <taxon>Pirellulales</taxon>
        <taxon>Pirellulaceae</taxon>
        <taxon>Lignipirellula</taxon>
    </lineage>
</organism>
<dbReference type="InterPro" id="IPR011009">
    <property type="entry name" value="Kinase-like_dom_sf"/>
</dbReference>
<keyword evidence="13" id="KW-1185">Reference proteome</keyword>
<feature type="domain" description="Protein kinase" evidence="11">
    <location>
        <begin position="223"/>
        <end position="482"/>
    </location>
</feature>
<evidence type="ECO:0000256" key="3">
    <source>
        <dbReference type="ARBA" id="ARBA00022574"/>
    </source>
</evidence>
<dbReference type="InterPro" id="IPR016187">
    <property type="entry name" value="CTDL_fold"/>
</dbReference>
<dbReference type="FunFam" id="1.10.510.10:FF:000021">
    <property type="entry name" value="Serine/threonine protein kinase"/>
    <property type="match status" value="1"/>
</dbReference>
<dbReference type="Gene3D" id="3.30.200.20">
    <property type="entry name" value="Phosphorylase Kinase, domain 1"/>
    <property type="match status" value="1"/>
</dbReference>
<keyword evidence="8" id="KW-0067">ATP-binding</keyword>
<keyword evidence="3 9" id="KW-0853">WD repeat</keyword>
<sequence length="2011" mass="219695">MPQAACPDPETIRQLLLGPPADWESFEEHLLHCEHCLQQTDAVTASDTVVEALQTSRPLESDDEHLAAAIQRSKRLHRELAAVPAPASAADAPAGLDRIADEFEAAWRVGTRPQLSAYLAENPSIDAADLLRKLISVEIELRRAAGEHPRPEEYSSIFPDQSAVLCEAFAADQTVALSSPAQDTSSFARPQHPVAALDQNLRDEIDFLAPPQQPDEIGRLGDYRVLEVMGVGGMGVVFRAEDPHLQRLVALKAMKPAVAASRSARDRFFREARAAAALDHDHIVSIYQVGEDREIPFIAMQYLRGESLQTRLKREGSLNQRDVIQIGREVALGLAAAHAQGLIHRDIKPDNIWMEAGTGRAKILDFGLARAASDDSGLTQSGMVIGTPRYMAPEQAQAAEVDHRCDLFSLGSVLYHLASGKAPFEGGNITATLMAVANAQQQPIADLRPELHPDFCALVRRLLQKDPAQRPQTAMEVAEELAAIAGKLEAMPLAPSAAGKPTIKPTPAPARRPPGRRWLPAALLSLGAVVLLAAAAVIYLNTGDGVVEVTVNEPDVKVTLDGQEITITSPRDQITVKAGRHELEVTKDGFTSWTQRFQIRRNGKVELSAVLKPAAVAPTTQPPVSRPPAAANPTTTPSAPVSDAIDFAAERKAAEWVLSVGGTLALADEQGQPKGRVGGKLPTENFVVTAISAQGKADDEGLKNLAGCRRLVSVDLTNAASVTDVGVGSLSGASTLRSLNVYGTRAGNDTLALLRLWPQLNALHIGNGTITDSGLQQLPAAPNLRQFDFSGTEVTDAGVAVMCERLPNLTSFFFREAKPSTLGLLTNLIDLRELECPGSALSAEGVASLAAHPQLERLHVWGGIDEPTLHAIAPLKKSLRSLTLDMTQEMRDGSYAAIVQLLRLQEFTILGESDLTDEQLLLLGQLPDLRSVRFSGGRRKRHTPAGIVKFRSLRPDVNLMIDGRNYPASSVIPYSVIQELDETDPLPEWTLPEGSPPPVAAPCEPQRATELQQQWAEFLKRPVIEEVSAPPELGMKFALIPPGEFRKIFTRRGDSAIEPDMPVRRFRITKPYAMSTTEVTWDQFRQFVEDTGYQTEAESKGLGGMHREYKEDPQINWRNPGWKPAPNEPVVEVTPRDADEFCKWLSKSNNAVYRLPTEAEWQHACRAGSVFKHVVGPNPQDLADYAWSEELFDPDLTASPLHLVALKKANPFALYDMLGNVWERTHDYSGSMAMLPYLPTNDPLDINTRTVVGHAWNTRRIGTFPDYNQGPHASPSPAVGFRVLKQFDAKPLPGLLDRPLVLRAGQPMSVHALVPRPEKILGLQSWSIELAGSHNSSRGIAASPKGDLIATGSSFGKISLWDRDGNYQRALLGHENPVTSLDFSPDGRWLASGDTPEAYKGTLGCTVRIWNVESGALHALIPSPIHFTNGVKFSPDGKQLAVSTEDQWKTSFFIVELATMQIRMPTTGEQRGRVLAWSPDGTKLASSATDLDPPHQRLRIWDAATLKVLRDVECPLSASLEWSPDGQWLAMRAPEGKVVIRDAKTLEVTKTFGSNAISSTWLPDSKRLVVGAGGNNNSVFDAITGEQLTKFESSSNAIAVIDHGKQAVFEQGGRLHFYDTSTGQKLREGKLRGLNGGWRTILGWDGRELFAGQRDQFFFFNGSTGERHRAFRIVRPSSGTIGLKVDPSPEGALIAATFFRSDSFVTIADSNSGTVRHEFQHGEGKVTGMAWSPDGKWLATGATDKLVRVWNVATGKVEHELAGHTGTIWSLAWSPDGARLASAAEDKTVRLWDPLAGKLVGVNDKFPEAANFGSWKHSLAWTADSRRLWIALGVNIVPLDVATGTFGPPENFSNGFNNVTFLNTSPNGQRLLTREWAGWTFVRGRDAQDRRLLGQHLGWTAQWHPDSRRFLGWEGNYGTVGFDVETNHRLGMLFPWLTGDHWLCLGPTGHYRGSPGVEDQFVYVAMLEDGSQRTYTPSEFAETFGWKNDPEKAELLGKSVESGNAQESESR</sequence>
<proteinExistence type="predicted"/>
<dbReference type="Gene3D" id="2.130.10.10">
    <property type="entry name" value="YVTN repeat-like/Quinoprotein amine dehydrogenase"/>
    <property type="match status" value="3"/>
</dbReference>
<dbReference type="InterPro" id="IPR000719">
    <property type="entry name" value="Prot_kinase_dom"/>
</dbReference>
<evidence type="ECO:0000259" key="11">
    <source>
        <dbReference type="PROSITE" id="PS50011"/>
    </source>
</evidence>
<feature type="repeat" description="WD" evidence="9">
    <location>
        <begin position="1330"/>
        <end position="1362"/>
    </location>
</feature>
<feature type="repeat" description="WD" evidence="9">
    <location>
        <begin position="1371"/>
        <end position="1393"/>
    </location>
</feature>
<dbReference type="PROSITE" id="PS50011">
    <property type="entry name" value="PROTEIN_KINASE_DOM"/>
    <property type="match status" value="1"/>
</dbReference>
<accession>A0A518DRP0</accession>
<dbReference type="Gene3D" id="3.80.10.10">
    <property type="entry name" value="Ribonuclease Inhibitor"/>
    <property type="match status" value="2"/>
</dbReference>
<dbReference type="SUPFAM" id="SSF50998">
    <property type="entry name" value="Quinoprotein alcohol dehydrogenase-like"/>
    <property type="match status" value="1"/>
</dbReference>
<evidence type="ECO:0000256" key="8">
    <source>
        <dbReference type="ARBA" id="ARBA00022840"/>
    </source>
</evidence>
<dbReference type="EMBL" id="CP036433">
    <property type="protein sequence ID" value="QDU94501.1"/>
    <property type="molecule type" value="Genomic_DNA"/>
</dbReference>
<feature type="repeat" description="WD" evidence="9">
    <location>
        <begin position="1761"/>
        <end position="1793"/>
    </location>
</feature>
<keyword evidence="5" id="KW-0677">Repeat</keyword>
<evidence type="ECO:0000313" key="13">
    <source>
        <dbReference type="Proteomes" id="UP000317648"/>
    </source>
</evidence>
<dbReference type="SMART" id="SM00320">
    <property type="entry name" value="WD40"/>
    <property type="match status" value="8"/>
</dbReference>
<feature type="repeat" description="WD" evidence="9">
    <location>
        <begin position="1719"/>
        <end position="1760"/>
    </location>
</feature>
<dbReference type="SUPFAM" id="SSF56436">
    <property type="entry name" value="C-type lectin-like"/>
    <property type="match status" value="1"/>
</dbReference>
<dbReference type="SUPFAM" id="SSF52047">
    <property type="entry name" value="RNI-like"/>
    <property type="match status" value="1"/>
</dbReference>
<keyword evidence="4 12" id="KW-0808">Transferase</keyword>
<dbReference type="Gene3D" id="3.90.1580.10">
    <property type="entry name" value="paralog of FGE (formylglycine-generating enzyme)"/>
    <property type="match status" value="1"/>
</dbReference>
<protein>
    <recommendedName>
        <fullName evidence="1">non-specific serine/threonine protein kinase</fullName>
        <ecNumber evidence="1">2.7.11.1</ecNumber>
    </recommendedName>
</protein>
<dbReference type="OrthoDB" id="6111975at2"/>
<evidence type="ECO:0000256" key="10">
    <source>
        <dbReference type="SAM" id="MobiDB-lite"/>
    </source>
</evidence>
<evidence type="ECO:0000256" key="7">
    <source>
        <dbReference type="ARBA" id="ARBA00022777"/>
    </source>
</evidence>
<dbReference type="InterPro" id="IPR042095">
    <property type="entry name" value="SUMF_sf"/>
</dbReference>
<dbReference type="InterPro" id="IPR019775">
    <property type="entry name" value="WD40_repeat_CS"/>
</dbReference>
<dbReference type="Gene3D" id="1.10.510.10">
    <property type="entry name" value="Transferase(Phosphotransferase) domain 1"/>
    <property type="match status" value="1"/>
</dbReference>
<evidence type="ECO:0000256" key="5">
    <source>
        <dbReference type="ARBA" id="ARBA00022737"/>
    </source>
</evidence>
<dbReference type="InterPro" id="IPR015943">
    <property type="entry name" value="WD40/YVTN_repeat-like_dom_sf"/>
</dbReference>
<dbReference type="RefSeq" id="WP_145052963.1">
    <property type="nucleotide sequence ID" value="NZ_CP036433.1"/>
</dbReference>
<feature type="region of interest" description="Disordered" evidence="10">
    <location>
        <begin position="495"/>
        <end position="514"/>
    </location>
</feature>
<dbReference type="SMART" id="SM00220">
    <property type="entry name" value="S_TKc"/>
    <property type="match status" value="1"/>
</dbReference>
<gene>
    <name evidence="12" type="primary">pknB_10</name>
    <name evidence="12" type="ORF">Pla8534_22920</name>
</gene>
<evidence type="ECO:0000256" key="2">
    <source>
        <dbReference type="ARBA" id="ARBA00022527"/>
    </source>
</evidence>
<evidence type="ECO:0000256" key="6">
    <source>
        <dbReference type="ARBA" id="ARBA00022741"/>
    </source>
</evidence>
<dbReference type="PANTHER" id="PTHR43289">
    <property type="entry name" value="MITOGEN-ACTIVATED PROTEIN KINASE KINASE KINASE 20-RELATED"/>
    <property type="match status" value="1"/>
</dbReference>
<dbReference type="InterPro" id="IPR013229">
    <property type="entry name" value="PEGA"/>
</dbReference>
<dbReference type="CDD" id="cd00200">
    <property type="entry name" value="WD40"/>
    <property type="match status" value="1"/>
</dbReference>
<dbReference type="Pfam" id="PF00069">
    <property type="entry name" value="Pkinase"/>
    <property type="match status" value="1"/>
</dbReference>
<dbReference type="PANTHER" id="PTHR43289:SF6">
    <property type="entry name" value="SERINE_THREONINE-PROTEIN KINASE NEKL-3"/>
    <property type="match status" value="1"/>
</dbReference>
<name>A0A518DRP0_9BACT</name>
<dbReference type="PROSITE" id="PS50082">
    <property type="entry name" value="WD_REPEATS_2"/>
    <property type="match status" value="4"/>
</dbReference>
<reference evidence="12 13" key="1">
    <citation type="submission" date="2019-02" db="EMBL/GenBank/DDBJ databases">
        <title>Deep-cultivation of Planctomycetes and their phenomic and genomic characterization uncovers novel biology.</title>
        <authorList>
            <person name="Wiegand S."/>
            <person name="Jogler M."/>
            <person name="Boedeker C."/>
            <person name="Pinto D."/>
            <person name="Vollmers J."/>
            <person name="Rivas-Marin E."/>
            <person name="Kohn T."/>
            <person name="Peeters S.H."/>
            <person name="Heuer A."/>
            <person name="Rast P."/>
            <person name="Oberbeckmann S."/>
            <person name="Bunk B."/>
            <person name="Jeske O."/>
            <person name="Meyerdierks A."/>
            <person name="Storesund J.E."/>
            <person name="Kallscheuer N."/>
            <person name="Luecker S."/>
            <person name="Lage O.M."/>
            <person name="Pohl T."/>
            <person name="Merkel B.J."/>
            <person name="Hornburger P."/>
            <person name="Mueller R.-W."/>
            <person name="Bruemmer F."/>
            <person name="Labrenz M."/>
            <person name="Spormann A.M."/>
            <person name="Op den Camp H."/>
            <person name="Overmann J."/>
            <person name="Amann R."/>
            <person name="Jetten M.S.M."/>
            <person name="Mascher T."/>
            <person name="Medema M.H."/>
            <person name="Devos D.P."/>
            <person name="Kaster A.-K."/>
            <person name="Ovreas L."/>
            <person name="Rohde M."/>
            <person name="Galperin M.Y."/>
            <person name="Jogler C."/>
        </authorList>
    </citation>
    <scope>NUCLEOTIDE SEQUENCE [LARGE SCALE GENOMIC DNA]</scope>
    <source>
        <strain evidence="12 13">Pla85_3_4</strain>
    </source>
</reference>
<evidence type="ECO:0000256" key="1">
    <source>
        <dbReference type="ARBA" id="ARBA00012513"/>
    </source>
</evidence>
<evidence type="ECO:0000313" key="12">
    <source>
        <dbReference type="EMBL" id="QDU94501.1"/>
    </source>
</evidence>
<dbReference type="InterPro" id="IPR011047">
    <property type="entry name" value="Quinoprotein_ADH-like_sf"/>
</dbReference>
<keyword evidence="7 12" id="KW-0418">Kinase</keyword>